<evidence type="ECO:0000259" key="1">
    <source>
        <dbReference type="Pfam" id="PF20472"/>
    </source>
</evidence>
<organism evidence="2">
    <name type="scientific">Candidatus Kentrum sp. SD</name>
    <dbReference type="NCBI Taxonomy" id="2126332"/>
    <lineage>
        <taxon>Bacteria</taxon>
        <taxon>Pseudomonadati</taxon>
        <taxon>Pseudomonadota</taxon>
        <taxon>Gammaproteobacteria</taxon>
        <taxon>Candidatus Kentrum</taxon>
    </lineage>
</organism>
<sequence>MKGNEYADLIAKYIVANYKSHGITVYREVEIGKSIIGKNRRVDIFVVCEATNNAFAIECKYQETTGTVDEKIPYALSDIAALRIDGCICYAGEGFSEGVSHLLQASEFAAYCLPDATNLAPSKKTRELDHMLAMNFRWWDTLVGERAPFTNGSIPIFEPRVPRAAKEIIGSG</sequence>
<accession>A0A450YGW0</accession>
<dbReference type="InterPro" id="IPR046821">
    <property type="entry name" value="PDDEXK_11"/>
</dbReference>
<protein>
    <recommendedName>
        <fullName evidence="1">PD-(D/E)XK nuclease domain-containing protein</fullName>
    </recommendedName>
</protein>
<evidence type="ECO:0000313" key="2">
    <source>
        <dbReference type="EMBL" id="VFK40767.1"/>
    </source>
</evidence>
<proteinExistence type="predicted"/>
<dbReference type="AlphaFoldDB" id="A0A450YGW0"/>
<feature type="domain" description="PD-(D/E)XK nuclease" evidence="1">
    <location>
        <begin position="2"/>
        <end position="139"/>
    </location>
</feature>
<dbReference type="Pfam" id="PF20472">
    <property type="entry name" value="PDDEXK_11"/>
    <property type="match status" value="1"/>
</dbReference>
<reference evidence="2" key="1">
    <citation type="submission" date="2019-02" db="EMBL/GenBank/DDBJ databases">
        <authorList>
            <person name="Gruber-Vodicka R. H."/>
            <person name="Seah K. B. B."/>
        </authorList>
    </citation>
    <scope>NUCLEOTIDE SEQUENCE</scope>
    <source>
        <strain evidence="4">BECK_S127</strain>
        <strain evidence="3">BECK_S1320</strain>
        <strain evidence="2">BECK_S1321</strain>
    </source>
</reference>
<name>A0A450YGW0_9GAMM</name>
<gene>
    <name evidence="4" type="ORF">BECKSD772D_GA0070982_10482</name>
    <name evidence="3" type="ORF">BECKSD772E_GA0070983_10732</name>
    <name evidence="2" type="ORF">BECKSD772F_GA0070984_10712</name>
</gene>
<evidence type="ECO:0000313" key="4">
    <source>
        <dbReference type="EMBL" id="VFK79398.1"/>
    </source>
</evidence>
<dbReference type="EMBL" id="CAADFU010000073">
    <property type="protein sequence ID" value="VFK46425.1"/>
    <property type="molecule type" value="Genomic_DNA"/>
</dbReference>
<dbReference type="EMBL" id="CAADFR010000071">
    <property type="protein sequence ID" value="VFK40767.1"/>
    <property type="molecule type" value="Genomic_DNA"/>
</dbReference>
<evidence type="ECO:0000313" key="3">
    <source>
        <dbReference type="EMBL" id="VFK46425.1"/>
    </source>
</evidence>
<dbReference type="EMBL" id="CAADHB010000048">
    <property type="protein sequence ID" value="VFK79398.1"/>
    <property type="molecule type" value="Genomic_DNA"/>
</dbReference>